<dbReference type="Pfam" id="PF00307">
    <property type="entry name" value="CH"/>
    <property type="match status" value="2"/>
</dbReference>
<evidence type="ECO:0000256" key="1">
    <source>
        <dbReference type="ARBA" id="ARBA00022737"/>
    </source>
</evidence>
<protein>
    <recommendedName>
        <fullName evidence="2">Calponin-homology (CH) domain-containing protein</fullName>
    </recommendedName>
</protein>
<feature type="domain" description="Calponin-homology (CH)" evidence="2">
    <location>
        <begin position="26"/>
        <end position="132"/>
    </location>
</feature>
<dbReference type="PROSITE" id="PS50021">
    <property type="entry name" value="CH"/>
    <property type="match status" value="2"/>
</dbReference>
<dbReference type="PANTHER" id="PTHR38537">
    <property type="entry name" value="JITTERBUG, ISOFORM N"/>
    <property type="match status" value="1"/>
</dbReference>
<dbReference type="EMBL" id="AZBU02000004">
    <property type="protein sequence ID" value="TKR79838.1"/>
    <property type="molecule type" value="Genomic_DNA"/>
</dbReference>
<dbReference type="InterPro" id="IPR044801">
    <property type="entry name" value="Filamin"/>
</dbReference>
<dbReference type="GO" id="GO:0051015">
    <property type="term" value="F:actin filament binding"/>
    <property type="evidence" value="ECO:0007669"/>
    <property type="project" value="InterPro"/>
</dbReference>
<proteinExistence type="predicted"/>
<evidence type="ECO:0000259" key="2">
    <source>
        <dbReference type="PROSITE" id="PS50021"/>
    </source>
</evidence>
<reference evidence="3 4" key="2">
    <citation type="journal article" date="2019" name="G3 (Bethesda)">
        <title>Hybrid Assembly of the Genome of the Entomopathogenic Nematode Steinernema carpocapsae Identifies the X-Chromosome.</title>
        <authorList>
            <person name="Serra L."/>
            <person name="Macchietto M."/>
            <person name="Macias-Munoz A."/>
            <person name="McGill C.J."/>
            <person name="Rodriguez I.M."/>
            <person name="Rodriguez B."/>
            <person name="Murad R."/>
            <person name="Mortazavi A."/>
        </authorList>
    </citation>
    <scope>NUCLEOTIDE SEQUENCE [LARGE SCALE GENOMIC DNA]</scope>
    <source>
        <strain evidence="3 4">ALL</strain>
    </source>
</reference>
<feature type="domain" description="Calponin-homology (CH)" evidence="2">
    <location>
        <begin position="139"/>
        <end position="242"/>
    </location>
</feature>
<accession>A0A4U5NAB8</accession>
<dbReference type="OrthoDB" id="18740at2759"/>
<dbReference type="Proteomes" id="UP000298663">
    <property type="component" value="Unassembled WGS sequence"/>
</dbReference>
<comment type="caution">
    <text evidence="3">The sequence shown here is derived from an EMBL/GenBank/DDBJ whole genome shotgun (WGS) entry which is preliminary data.</text>
</comment>
<organism evidence="3 4">
    <name type="scientific">Steinernema carpocapsae</name>
    <name type="common">Entomopathogenic nematode</name>
    <dbReference type="NCBI Taxonomy" id="34508"/>
    <lineage>
        <taxon>Eukaryota</taxon>
        <taxon>Metazoa</taxon>
        <taxon>Ecdysozoa</taxon>
        <taxon>Nematoda</taxon>
        <taxon>Chromadorea</taxon>
        <taxon>Rhabditida</taxon>
        <taxon>Tylenchina</taxon>
        <taxon>Panagrolaimomorpha</taxon>
        <taxon>Strongyloidoidea</taxon>
        <taxon>Steinernematidae</taxon>
        <taxon>Steinernema</taxon>
    </lineage>
</organism>
<keyword evidence="4" id="KW-1185">Reference proteome</keyword>
<dbReference type="GO" id="GO:0030036">
    <property type="term" value="P:actin cytoskeleton organization"/>
    <property type="evidence" value="ECO:0007669"/>
    <property type="project" value="InterPro"/>
</dbReference>
<evidence type="ECO:0000313" key="3">
    <source>
        <dbReference type="EMBL" id="TKR79838.1"/>
    </source>
</evidence>
<dbReference type="SMART" id="SM00033">
    <property type="entry name" value="CH"/>
    <property type="match status" value="2"/>
</dbReference>
<evidence type="ECO:0000313" key="4">
    <source>
        <dbReference type="Proteomes" id="UP000298663"/>
    </source>
</evidence>
<reference evidence="3 4" key="1">
    <citation type="journal article" date="2015" name="Genome Biol.">
        <title>Comparative genomics of Steinernema reveals deeply conserved gene regulatory networks.</title>
        <authorList>
            <person name="Dillman A.R."/>
            <person name="Macchietto M."/>
            <person name="Porter C.F."/>
            <person name="Rogers A."/>
            <person name="Williams B."/>
            <person name="Antoshechkin I."/>
            <person name="Lee M.M."/>
            <person name="Goodwin Z."/>
            <person name="Lu X."/>
            <person name="Lewis E.E."/>
            <person name="Goodrich-Blair H."/>
            <person name="Stock S.P."/>
            <person name="Adams B.J."/>
            <person name="Sternberg P.W."/>
            <person name="Mortazavi A."/>
        </authorList>
    </citation>
    <scope>NUCLEOTIDE SEQUENCE [LARGE SCALE GENOMIC DNA]</scope>
    <source>
        <strain evidence="3 4">ALL</strain>
    </source>
</reference>
<sequence>MAAHVPAIEELQKERLKAESHQKWIDIQLNTFTNWLNLQLSPSSNRIEDLSTDLSDGVKLIQIVESLQQKICTGKVYIDDPTEIQCLMNVQMALDALREDGVRTVNIGSHDIVNGNLKLILGLVWCLIQRYQIALKSKIPPKKLMMAWLQSVLPDIRLTNFRTNWNDGKALSALLEYCQPGLCPEWRSLNSKTGLENCERGLSLAEIYLDIPAILSAKDLHSADLDELSSITYLSYYVRRNGPGYIATLERVRRLLPDLRVMDFDRSWNDGYLLKRLVEAVGGEVEEIEEMDFNEPACWPENVRKALEGALKLEVASLVSAEDIADPDSEYLGVMALAAALCALEPVEKVAESAPQMTSCYRNQQLNLDLTFADGKGFRVEELEAVVTGPKGAPVDLKSIEFRKARTVQGAVLSFIPKEEGHHKISQSDLNGFKGVTFKW</sequence>
<dbReference type="InterPro" id="IPR001715">
    <property type="entry name" value="CH_dom"/>
</dbReference>
<dbReference type="AlphaFoldDB" id="A0A4U5NAB8"/>
<dbReference type="CDD" id="cd21227">
    <property type="entry name" value="CH_jitterbug-like_rpt1"/>
    <property type="match status" value="1"/>
</dbReference>
<gene>
    <name evidence="3" type="ORF">L596_014001</name>
</gene>
<dbReference type="Gene3D" id="1.10.418.10">
    <property type="entry name" value="Calponin-like domain"/>
    <property type="match status" value="3"/>
</dbReference>
<dbReference type="InterPro" id="IPR036872">
    <property type="entry name" value="CH_dom_sf"/>
</dbReference>
<name>A0A4U5NAB8_STECR</name>
<keyword evidence="1" id="KW-0677">Repeat</keyword>
<dbReference type="PANTHER" id="PTHR38537:SF16">
    <property type="entry name" value="CALPONIN-HOMOLOGY (CH) DOMAIN-CONTAINING PROTEIN"/>
    <property type="match status" value="1"/>
</dbReference>
<dbReference type="SUPFAM" id="SSF47576">
    <property type="entry name" value="Calponin-homology domain, CH-domain"/>
    <property type="match status" value="2"/>
</dbReference>